<evidence type="ECO:0000313" key="3">
    <source>
        <dbReference type="Proteomes" id="UP000717364"/>
    </source>
</evidence>
<feature type="compositionally biased region" description="Acidic residues" evidence="1">
    <location>
        <begin position="124"/>
        <end position="136"/>
    </location>
</feature>
<feature type="region of interest" description="Disordered" evidence="1">
    <location>
        <begin position="94"/>
        <end position="136"/>
    </location>
</feature>
<organism evidence="2 3">
    <name type="scientific">Leptothoe spongobia TAU-MAC 1115</name>
    <dbReference type="NCBI Taxonomy" id="1967444"/>
    <lineage>
        <taxon>Bacteria</taxon>
        <taxon>Bacillati</taxon>
        <taxon>Cyanobacteriota</taxon>
        <taxon>Cyanophyceae</taxon>
        <taxon>Nodosilineales</taxon>
        <taxon>Cymatolegaceae</taxon>
        <taxon>Leptothoe</taxon>
        <taxon>Leptothoe spongobia</taxon>
    </lineage>
</organism>
<keyword evidence="3" id="KW-1185">Reference proteome</keyword>
<protein>
    <submittedName>
        <fullName evidence="2">Uncharacterized protein</fullName>
    </submittedName>
</protein>
<dbReference type="Proteomes" id="UP000717364">
    <property type="component" value="Unassembled WGS sequence"/>
</dbReference>
<evidence type="ECO:0000256" key="1">
    <source>
        <dbReference type="SAM" id="MobiDB-lite"/>
    </source>
</evidence>
<dbReference type="RefSeq" id="WP_215609634.1">
    <property type="nucleotide sequence ID" value="NZ_JADOES010000028.1"/>
</dbReference>
<reference evidence="2" key="1">
    <citation type="submission" date="2020-11" db="EMBL/GenBank/DDBJ databases">
        <authorList>
            <person name="Konstantinou D."/>
            <person name="Gkelis S."/>
            <person name="Popin R."/>
            <person name="Fewer D."/>
            <person name="Sivonen K."/>
        </authorList>
    </citation>
    <scope>NUCLEOTIDE SEQUENCE</scope>
    <source>
        <strain evidence="2">TAU-MAC 1115</strain>
    </source>
</reference>
<feature type="region of interest" description="Disordered" evidence="1">
    <location>
        <begin position="44"/>
        <end position="65"/>
    </location>
</feature>
<accession>A0A947GIY8</accession>
<comment type="caution">
    <text evidence="2">The sequence shown here is derived from an EMBL/GenBank/DDBJ whole genome shotgun (WGS) entry which is preliminary data.</text>
</comment>
<proteinExistence type="predicted"/>
<sequence>MCLGSWGALASSAVAQESILLTDLTSELVELVQDDQIVGLSSPELLEPEPTYDPNSTCTDRRSFSTPTTLSVSKLIETSAGRCKCQKQASQEKFWQVADGHDGDGRRFLDSDEDREPESSGDQQPDDDDKGNDELGDDELGILRVRAQPVGLDSELGLLRVRQNNPNNEVPLEVEPEPTRQTSVFLTARSNVYGGNNLFRTPNPIDDRIYQAGVGIFAFPRLSDRTNLVISAEANLARYEDLSVVDYNELQFQAGIRQRLGRSSYGQLNWRFQDLSTPGSDSFFTANYIELLLSRRDILSNRVWLDTYYQARLSQSDPKAFSRFSHIATGSLNYGFDPQTRVSLLYQLFLDDYTEIVRFDTYHQVLAQVSHDLSSTTRLSLFTGFRFGDSSLSVINFDDTIYGASINVNVPLF</sequence>
<dbReference type="EMBL" id="JADOES010000028">
    <property type="protein sequence ID" value="MBT9316570.1"/>
    <property type="molecule type" value="Genomic_DNA"/>
</dbReference>
<feature type="compositionally biased region" description="Polar residues" evidence="1">
    <location>
        <begin position="53"/>
        <end position="65"/>
    </location>
</feature>
<evidence type="ECO:0000313" key="2">
    <source>
        <dbReference type="EMBL" id="MBT9316570.1"/>
    </source>
</evidence>
<name>A0A947GIY8_9CYAN</name>
<reference evidence="2" key="2">
    <citation type="journal article" date="2021" name="Mar. Drugs">
        <title>Genome Reduction and Secondary Metabolism of the Marine Sponge-Associated Cyanobacterium Leptothoe.</title>
        <authorList>
            <person name="Konstantinou D."/>
            <person name="Popin R.V."/>
            <person name="Fewer D.P."/>
            <person name="Sivonen K."/>
            <person name="Gkelis S."/>
        </authorList>
    </citation>
    <scope>NUCLEOTIDE SEQUENCE</scope>
    <source>
        <strain evidence="2">TAU-MAC 1115</strain>
    </source>
</reference>
<gene>
    <name evidence="2" type="ORF">IXB50_14160</name>
</gene>
<dbReference type="AlphaFoldDB" id="A0A947GIY8"/>
<feature type="compositionally biased region" description="Basic and acidic residues" evidence="1">
    <location>
        <begin position="99"/>
        <end position="110"/>
    </location>
</feature>